<dbReference type="InterPro" id="IPR036047">
    <property type="entry name" value="F-box-like_dom_sf"/>
</dbReference>
<feature type="domain" description="F-box" evidence="1">
    <location>
        <begin position="6"/>
        <end position="67"/>
    </location>
</feature>
<dbReference type="Proteomes" id="UP000234275">
    <property type="component" value="Unassembled WGS sequence"/>
</dbReference>
<accession>A0A2I2G5R3</accession>
<proteinExistence type="predicted"/>
<protein>
    <recommendedName>
        <fullName evidence="1">F-box domain-containing protein</fullName>
    </recommendedName>
</protein>
<keyword evidence="3" id="KW-1185">Reference proteome</keyword>
<evidence type="ECO:0000313" key="2">
    <source>
        <dbReference type="EMBL" id="PLB48217.1"/>
    </source>
</evidence>
<evidence type="ECO:0000259" key="1">
    <source>
        <dbReference type="PROSITE" id="PS50181"/>
    </source>
</evidence>
<dbReference type="GeneID" id="36550496"/>
<dbReference type="AlphaFoldDB" id="A0A2I2G5R3"/>
<reference evidence="2 3" key="1">
    <citation type="submission" date="2016-12" db="EMBL/GenBank/DDBJ databases">
        <title>The genomes of Aspergillus section Nigri reveals drivers in fungal speciation.</title>
        <authorList>
            <consortium name="DOE Joint Genome Institute"/>
            <person name="Vesth T.C."/>
            <person name="Nybo J."/>
            <person name="Theobald S."/>
            <person name="Brandl J."/>
            <person name="Frisvad J.C."/>
            <person name="Nielsen K.F."/>
            <person name="Lyhne E.K."/>
            <person name="Kogle M.E."/>
            <person name="Kuo A."/>
            <person name="Riley R."/>
            <person name="Clum A."/>
            <person name="Nolan M."/>
            <person name="Lipzen A."/>
            <person name="Salamov A."/>
            <person name="Henrissat B."/>
            <person name="Wiebenga A."/>
            <person name="De Vries R.P."/>
            <person name="Grigoriev I.V."/>
            <person name="Mortensen U.H."/>
            <person name="Andersen M.R."/>
            <person name="Baker S.E."/>
        </authorList>
    </citation>
    <scope>NUCLEOTIDE SEQUENCE [LARGE SCALE GENOMIC DNA]</scope>
    <source>
        <strain evidence="2 3">IBT 23096</strain>
    </source>
</reference>
<sequence>MARSSPATLINLPAELRLQIVNYLDYPSQLILSQSNRYLRSIVGVEKPTTVEQKLSYLCLAETWRRYDDNFACSRCLKLRSKDEFADKQVSGKRGKQHTENNRRFCLACGVWKGIYQTGQVIRIKKHDHFLCCLCWEICGYGLYCRVCSRCEDCLQPAMAKSNTEPAVSGQLREDSHCPNCLEHRLRYLGDPEPTPSASAEDMLLQLPLSLRMAEFKEYYGMIASPEWFEEDIAKGIF</sequence>
<evidence type="ECO:0000313" key="3">
    <source>
        <dbReference type="Proteomes" id="UP000234275"/>
    </source>
</evidence>
<dbReference type="RefSeq" id="XP_024703519.1">
    <property type="nucleotide sequence ID" value="XM_024842797.1"/>
</dbReference>
<gene>
    <name evidence="2" type="ORF">P170DRAFT_208314</name>
</gene>
<comment type="caution">
    <text evidence="2">The sequence shown here is derived from an EMBL/GenBank/DDBJ whole genome shotgun (WGS) entry which is preliminary data.</text>
</comment>
<dbReference type="SUPFAM" id="SSF81383">
    <property type="entry name" value="F-box domain"/>
    <property type="match status" value="1"/>
</dbReference>
<name>A0A2I2G5R3_9EURO</name>
<dbReference type="OrthoDB" id="5281164at2759"/>
<dbReference type="EMBL" id="MSFO01000005">
    <property type="protein sequence ID" value="PLB48217.1"/>
    <property type="molecule type" value="Genomic_DNA"/>
</dbReference>
<dbReference type="Pfam" id="PF00646">
    <property type="entry name" value="F-box"/>
    <property type="match status" value="1"/>
</dbReference>
<dbReference type="InterPro" id="IPR001810">
    <property type="entry name" value="F-box_dom"/>
</dbReference>
<dbReference type="VEuPathDB" id="FungiDB:P170DRAFT_208314"/>
<organism evidence="2 3">
    <name type="scientific">Aspergillus steynii IBT 23096</name>
    <dbReference type="NCBI Taxonomy" id="1392250"/>
    <lineage>
        <taxon>Eukaryota</taxon>
        <taxon>Fungi</taxon>
        <taxon>Dikarya</taxon>
        <taxon>Ascomycota</taxon>
        <taxon>Pezizomycotina</taxon>
        <taxon>Eurotiomycetes</taxon>
        <taxon>Eurotiomycetidae</taxon>
        <taxon>Eurotiales</taxon>
        <taxon>Aspergillaceae</taxon>
        <taxon>Aspergillus</taxon>
        <taxon>Aspergillus subgen. Circumdati</taxon>
    </lineage>
</organism>
<dbReference type="PROSITE" id="PS50181">
    <property type="entry name" value="FBOX"/>
    <property type="match status" value="1"/>
</dbReference>